<organism evidence="4 5">
    <name type="scientific">Meyerozyma guilliermondii (strain ATCC 6260 / CBS 566 / DSM 6381 / JCM 1539 / NBRC 10279 / NRRL Y-324)</name>
    <name type="common">Yeast</name>
    <name type="synonym">Candida guilliermondii</name>
    <dbReference type="NCBI Taxonomy" id="294746"/>
    <lineage>
        <taxon>Eukaryota</taxon>
        <taxon>Fungi</taxon>
        <taxon>Dikarya</taxon>
        <taxon>Ascomycota</taxon>
        <taxon>Saccharomycotina</taxon>
        <taxon>Pichiomycetes</taxon>
        <taxon>Debaryomycetaceae</taxon>
        <taxon>Meyerozyma</taxon>
    </lineage>
</organism>
<dbReference type="AlphaFoldDB" id="A5DEZ4"/>
<dbReference type="GeneID" id="5127587"/>
<dbReference type="Pfam" id="PF14475">
    <property type="entry name" value="Mso1_Sec1_bdg"/>
    <property type="match status" value="1"/>
</dbReference>
<feature type="compositionally biased region" description="Polar residues" evidence="1">
    <location>
        <begin position="93"/>
        <end position="104"/>
    </location>
</feature>
<evidence type="ECO:0000259" key="3">
    <source>
        <dbReference type="Pfam" id="PF14477"/>
    </source>
</evidence>
<feature type="region of interest" description="Disordered" evidence="1">
    <location>
        <begin position="65"/>
        <end position="220"/>
    </location>
</feature>
<dbReference type="VEuPathDB" id="FungiDB:PGUG_01845"/>
<dbReference type="HOGENOM" id="CLU_110314_0_0_1"/>
<dbReference type="InterPro" id="IPR028095">
    <property type="entry name" value="Mso1_N_dom"/>
</dbReference>
<dbReference type="KEGG" id="pgu:PGUG_01845"/>
<dbReference type="Pfam" id="PF14477">
    <property type="entry name" value="Mso1_C"/>
    <property type="match status" value="1"/>
</dbReference>
<dbReference type="OMA" id="TLIHHAF"/>
<dbReference type="OrthoDB" id="4094515at2759"/>
<evidence type="ECO:0000259" key="2">
    <source>
        <dbReference type="Pfam" id="PF14475"/>
    </source>
</evidence>
<dbReference type="RefSeq" id="XP_001486174.2">
    <property type="nucleotide sequence ID" value="XM_001486124.1"/>
</dbReference>
<feature type="compositionally biased region" description="Polar residues" evidence="1">
    <location>
        <begin position="74"/>
        <end position="84"/>
    </location>
</feature>
<feature type="domain" description="Mso1 membrane-polarising" evidence="3">
    <location>
        <begin position="147"/>
        <end position="193"/>
    </location>
</feature>
<reference evidence="4 5" key="1">
    <citation type="journal article" date="2009" name="Nature">
        <title>Evolution of pathogenicity and sexual reproduction in eight Candida genomes.</title>
        <authorList>
            <person name="Butler G."/>
            <person name="Rasmussen M.D."/>
            <person name="Lin M.F."/>
            <person name="Santos M.A."/>
            <person name="Sakthikumar S."/>
            <person name="Munro C.A."/>
            <person name="Rheinbay E."/>
            <person name="Grabherr M."/>
            <person name="Forche A."/>
            <person name="Reedy J.L."/>
            <person name="Agrafioti I."/>
            <person name="Arnaud M.B."/>
            <person name="Bates S."/>
            <person name="Brown A.J."/>
            <person name="Brunke S."/>
            <person name="Costanzo M.C."/>
            <person name="Fitzpatrick D.A."/>
            <person name="de Groot P.W."/>
            <person name="Harris D."/>
            <person name="Hoyer L.L."/>
            <person name="Hube B."/>
            <person name="Klis F.M."/>
            <person name="Kodira C."/>
            <person name="Lennard N."/>
            <person name="Logue M.E."/>
            <person name="Martin R."/>
            <person name="Neiman A.M."/>
            <person name="Nikolaou E."/>
            <person name="Quail M.A."/>
            <person name="Quinn J."/>
            <person name="Santos M.C."/>
            <person name="Schmitzberger F.F."/>
            <person name="Sherlock G."/>
            <person name="Shah P."/>
            <person name="Silverstein K.A."/>
            <person name="Skrzypek M.S."/>
            <person name="Soll D."/>
            <person name="Staggs R."/>
            <person name="Stansfield I."/>
            <person name="Stumpf M.P."/>
            <person name="Sudbery P.E."/>
            <person name="Srikantha T."/>
            <person name="Zeng Q."/>
            <person name="Berman J."/>
            <person name="Berriman M."/>
            <person name="Heitman J."/>
            <person name="Gow N.A."/>
            <person name="Lorenz M.C."/>
            <person name="Birren B.W."/>
            <person name="Kellis M."/>
            <person name="Cuomo C.A."/>
        </authorList>
    </citation>
    <scope>NUCLEOTIDE SEQUENCE [LARGE SCALE GENOMIC DNA]</scope>
    <source>
        <strain evidence="5">ATCC 6260 / CBS 566 / DSM 6381 / JCM 1539 / NBRC 10279 / NRRL Y-324</strain>
    </source>
</reference>
<feature type="compositionally biased region" description="Polar residues" evidence="1">
    <location>
        <begin position="114"/>
        <end position="152"/>
    </location>
</feature>
<keyword evidence="5" id="KW-1185">Reference proteome</keyword>
<proteinExistence type="predicted"/>
<dbReference type="InterPro" id="IPR059107">
    <property type="entry name" value="Mso1_C"/>
</dbReference>
<sequence>MSHIQERTEQETRNFFAKLKDSYAARFSSATSVIQREVDGDSEDDTLIHRAFVKYFDSVHQPYPEWLGEKRSRPSTNSYQSRTYQGQQQQAQMNSRPRSYQEQLQPVRVEDDYSTSQQPTFQRGNSWSQDRSQHQETQSAPARTYTRSSSRLQDMYNRSREQSVPGAGYSSQSYQPARTNSASGNGSSSRLRDKMFSNHTPPPTSGSQSAPPTRATWGRK</sequence>
<name>A5DEZ4_PICGU</name>
<dbReference type="EMBL" id="CH408156">
    <property type="protein sequence ID" value="EDK37747.2"/>
    <property type="molecule type" value="Genomic_DNA"/>
</dbReference>
<feature type="compositionally biased region" description="Polar residues" evidence="1">
    <location>
        <begin position="169"/>
        <end position="189"/>
    </location>
</feature>
<protein>
    <submittedName>
        <fullName evidence="4">Uncharacterized protein</fullName>
    </submittedName>
</protein>
<dbReference type="eggNOG" id="ENOG502S4R3">
    <property type="taxonomic scope" value="Eukaryota"/>
</dbReference>
<evidence type="ECO:0000256" key="1">
    <source>
        <dbReference type="SAM" id="MobiDB-lite"/>
    </source>
</evidence>
<dbReference type="STRING" id="294746.A5DEZ4"/>
<feature type="domain" description="Mso1 N-terminal" evidence="2">
    <location>
        <begin position="31"/>
        <end position="67"/>
    </location>
</feature>
<dbReference type="Proteomes" id="UP000001997">
    <property type="component" value="Unassembled WGS sequence"/>
</dbReference>
<gene>
    <name evidence="4" type="ORF">PGUG_01845</name>
</gene>
<evidence type="ECO:0000313" key="5">
    <source>
        <dbReference type="Proteomes" id="UP000001997"/>
    </source>
</evidence>
<accession>A5DEZ4</accession>
<dbReference type="InParanoid" id="A5DEZ4"/>
<evidence type="ECO:0000313" key="4">
    <source>
        <dbReference type="EMBL" id="EDK37747.2"/>
    </source>
</evidence>